<evidence type="ECO:0000313" key="10">
    <source>
        <dbReference type="Proteomes" id="UP000277300"/>
    </source>
</evidence>
<dbReference type="Pfam" id="PF00501">
    <property type="entry name" value="AMP-binding"/>
    <property type="match status" value="1"/>
</dbReference>
<organism evidence="9 10">
    <name type="scientific">Phytophthora kernoviae</name>
    <dbReference type="NCBI Taxonomy" id="325452"/>
    <lineage>
        <taxon>Eukaryota</taxon>
        <taxon>Sar</taxon>
        <taxon>Stramenopiles</taxon>
        <taxon>Oomycota</taxon>
        <taxon>Peronosporomycetes</taxon>
        <taxon>Peronosporales</taxon>
        <taxon>Peronosporaceae</taxon>
        <taxon>Phytophthora</taxon>
    </lineage>
</organism>
<dbReference type="InterPro" id="IPR000873">
    <property type="entry name" value="AMP-dep_synth/lig_dom"/>
</dbReference>
<evidence type="ECO:0000256" key="5">
    <source>
        <dbReference type="ARBA" id="ARBA00022840"/>
    </source>
</evidence>
<dbReference type="PANTHER" id="PTHR43272:SF33">
    <property type="entry name" value="AMP-BINDING DOMAIN-CONTAINING PROTEIN-RELATED"/>
    <property type="match status" value="1"/>
</dbReference>
<feature type="domain" description="AMP-dependent synthetase/ligase" evidence="8">
    <location>
        <begin position="93"/>
        <end position="493"/>
    </location>
</feature>
<evidence type="ECO:0000256" key="1">
    <source>
        <dbReference type="ARBA" id="ARBA00006432"/>
    </source>
</evidence>
<evidence type="ECO:0000256" key="6">
    <source>
        <dbReference type="ARBA" id="ARBA00026121"/>
    </source>
</evidence>
<accession>A0A3F2RGW6</accession>
<dbReference type="GO" id="GO:0016020">
    <property type="term" value="C:membrane"/>
    <property type="evidence" value="ECO:0007669"/>
    <property type="project" value="TreeGrafter"/>
</dbReference>
<evidence type="ECO:0000256" key="4">
    <source>
        <dbReference type="ARBA" id="ARBA00022832"/>
    </source>
</evidence>
<dbReference type="InterPro" id="IPR042099">
    <property type="entry name" value="ANL_N_sf"/>
</dbReference>
<dbReference type="Gene3D" id="3.40.50.12780">
    <property type="entry name" value="N-terminal domain of ligase-like"/>
    <property type="match status" value="1"/>
</dbReference>
<dbReference type="CDD" id="cd05927">
    <property type="entry name" value="LC-FACS_euk"/>
    <property type="match status" value="1"/>
</dbReference>
<comment type="similarity">
    <text evidence="1 7">Belongs to the ATP-dependent AMP-binding enzyme family.</text>
</comment>
<dbReference type="EMBL" id="MBDO02000352">
    <property type="protein sequence ID" value="RLN56641.1"/>
    <property type="molecule type" value="Genomic_DNA"/>
</dbReference>
<dbReference type="GO" id="GO:0005524">
    <property type="term" value="F:ATP binding"/>
    <property type="evidence" value="ECO:0007669"/>
    <property type="project" value="UniProtKB-KW"/>
</dbReference>
<dbReference type="PANTHER" id="PTHR43272">
    <property type="entry name" value="LONG-CHAIN-FATTY-ACID--COA LIGASE"/>
    <property type="match status" value="1"/>
</dbReference>
<keyword evidence="5 7" id="KW-0067">ATP-binding</keyword>
<evidence type="ECO:0000256" key="2">
    <source>
        <dbReference type="ARBA" id="ARBA00022598"/>
    </source>
</evidence>
<keyword evidence="4 7" id="KW-0276">Fatty acid metabolism</keyword>
<keyword evidence="2 7" id="KW-0436">Ligase</keyword>
<evidence type="ECO:0000313" key="9">
    <source>
        <dbReference type="EMBL" id="RLN56641.1"/>
    </source>
</evidence>
<evidence type="ECO:0000256" key="3">
    <source>
        <dbReference type="ARBA" id="ARBA00022741"/>
    </source>
</evidence>
<dbReference type="EC" id="6.2.1.3" evidence="6 7"/>
<keyword evidence="7" id="KW-0443">Lipid metabolism</keyword>
<keyword evidence="3 7" id="KW-0547">Nucleotide-binding</keyword>
<evidence type="ECO:0000256" key="7">
    <source>
        <dbReference type="RuleBase" id="RU369030"/>
    </source>
</evidence>
<proteinExistence type="inferred from homology"/>
<name>A0A3F2RGW6_9STRA</name>
<dbReference type="AlphaFoldDB" id="A0A3F2RGW6"/>
<reference evidence="9 10" key="1">
    <citation type="submission" date="2018-07" db="EMBL/GenBank/DDBJ databases">
        <title>Genome sequencing of oomycete isolates from Chile give support for New Zealand origin for Phytophthora kernoviae and make available the first Nothophytophthora sp. genome.</title>
        <authorList>
            <person name="Studholme D.J."/>
            <person name="Sanfuentes E."/>
            <person name="Panda P."/>
            <person name="Hill R."/>
            <person name="Sambles C."/>
            <person name="Grant M."/>
            <person name="Williams N.M."/>
            <person name="Mcdougal R.L."/>
        </authorList>
    </citation>
    <scope>NUCLEOTIDE SEQUENCE [LARGE SCALE GENOMIC DNA]</scope>
    <source>
        <strain evidence="9">Chile6</strain>
    </source>
</reference>
<dbReference type="SUPFAM" id="SSF56801">
    <property type="entry name" value="Acetyl-CoA synthetase-like"/>
    <property type="match status" value="1"/>
</dbReference>
<comment type="catalytic activity">
    <reaction evidence="7">
        <text>a long-chain fatty acid + ATP + CoA = a long-chain fatty acyl-CoA + AMP + diphosphate</text>
        <dbReference type="Rhea" id="RHEA:15421"/>
        <dbReference type="ChEBI" id="CHEBI:30616"/>
        <dbReference type="ChEBI" id="CHEBI:33019"/>
        <dbReference type="ChEBI" id="CHEBI:57287"/>
        <dbReference type="ChEBI" id="CHEBI:57560"/>
        <dbReference type="ChEBI" id="CHEBI:83139"/>
        <dbReference type="ChEBI" id="CHEBI:456215"/>
        <dbReference type="EC" id="6.2.1.3"/>
    </reaction>
</comment>
<dbReference type="GO" id="GO:0004467">
    <property type="term" value="F:long-chain fatty acid-CoA ligase activity"/>
    <property type="evidence" value="ECO:0007669"/>
    <property type="project" value="UniProtKB-EC"/>
</dbReference>
<sequence>MSLFQSDTSIPASTELPMSEIDFESYKGVRYTNAVPNSGDATHGPAYEVPNSVSIDEAQQTLYHNFLRGWSKEDGSRPCYGRRVVDPSTGRVGPFQWLTYAQVKTRMDDLAAGLTRSCNLKRQDKVGIFSKNQLEWCLVAHAVDRMAYVLVPLYDTLGPDAVPFIANHTELRVLLCGMDQFHVVMDCREACPRLETVVQFEPVTEEQRRVAAAKDIELKSLSELELLGRAEPMPADPPLPSDISTLCYTSGTTGDPKGVILLHRNFTMISALAGERLRVNPTDVHLSYLPLPHVFERAVIGSMLQNGAASGFYQGDVLFLMEDLAELAPTLFVSVPRLFNRVYDKITQGVAAAGGLKKLMFDQAYASKRAGLSAGYKTHALWDALIFAKIRQVLGGRVRLILSGSAPLSADVKEFMKIVFCCDVVEGYGLSETAAGLTLASGDMPLGPHVGPPLVRMQVCLEDVPEMGYTSKDKPRPRGEILTKGPILFAGYYKQPEKTVEVIDENGWFHTGDIGCWNADGTLSIIDRKKNIFKLSQGEYVAAEKIEGVYLKSKYVAQVFVYGDSLQSCLVGVVVPDPEMAEAWGQANGLSGEHAAVSQLVHNSAFQKEVLEDMEVIAKEAQLRGFEFVKKVHFHPDAFSMDDGLITPTFKLKRPQLKKRFQTQITHLYEKL</sequence>
<dbReference type="InterPro" id="IPR045311">
    <property type="entry name" value="LC-FACS_euk"/>
</dbReference>
<comment type="caution">
    <text evidence="9">The sequence shown here is derived from an EMBL/GenBank/DDBJ whole genome shotgun (WGS) entry which is preliminary data.</text>
</comment>
<dbReference type="Proteomes" id="UP000277300">
    <property type="component" value="Unassembled WGS sequence"/>
</dbReference>
<dbReference type="GO" id="GO:0005783">
    <property type="term" value="C:endoplasmic reticulum"/>
    <property type="evidence" value="ECO:0007669"/>
    <property type="project" value="TreeGrafter"/>
</dbReference>
<dbReference type="InterPro" id="IPR020845">
    <property type="entry name" value="AMP-binding_CS"/>
</dbReference>
<evidence type="ECO:0000259" key="8">
    <source>
        <dbReference type="Pfam" id="PF00501"/>
    </source>
</evidence>
<comment type="function">
    <text evidence="7">Catalyzes the conversion of long-chain fatty acids to their active form acyl-CoAs for both synthesis of cellular lipids, and degradation via beta-oxidation.</text>
</comment>
<dbReference type="PROSITE" id="PS00455">
    <property type="entry name" value="AMP_BINDING"/>
    <property type="match status" value="1"/>
</dbReference>
<dbReference type="OrthoDB" id="1700726at2759"/>
<gene>
    <name evidence="9" type="ORF">BBP00_00007896</name>
</gene>
<protein>
    <recommendedName>
        <fullName evidence="6 7">Long-chain-fatty-acid--CoA ligase</fullName>
        <ecNumber evidence="6 7">6.2.1.3</ecNumber>
    </recommendedName>
</protein>